<organism evidence="1 2">
    <name type="scientific">Actinoplanes nipponensis</name>
    <dbReference type="NCBI Taxonomy" id="135950"/>
    <lineage>
        <taxon>Bacteria</taxon>
        <taxon>Bacillati</taxon>
        <taxon>Actinomycetota</taxon>
        <taxon>Actinomycetes</taxon>
        <taxon>Micromonosporales</taxon>
        <taxon>Micromonosporaceae</taxon>
        <taxon>Actinoplanes</taxon>
    </lineage>
</organism>
<dbReference type="EMBL" id="BOMQ01000060">
    <property type="protein sequence ID" value="GIE51536.1"/>
    <property type="molecule type" value="Genomic_DNA"/>
</dbReference>
<dbReference type="Proteomes" id="UP000647172">
    <property type="component" value="Unassembled WGS sequence"/>
</dbReference>
<keyword evidence="2" id="KW-1185">Reference proteome</keyword>
<dbReference type="SUPFAM" id="SSF52402">
    <property type="entry name" value="Adenine nucleotide alpha hydrolases-like"/>
    <property type="match status" value="1"/>
</dbReference>
<comment type="caution">
    <text evidence="1">The sequence shown here is derived from an EMBL/GenBank/DDBJ whole genome shotgun (WGS) entry which is preliminary data.</text>
</comment>
<evidence type="ECO:0000313" key="2">
    <source>
        <dbReference type="Proteomes" id="UP000647172"/>
    </source>
</evidence>
<accession>A0A919JJ68</accession>
<gene>
    <name evidence="1" type="ORF">Ani05nite_50700</name>
</gene>
<name>A0A919JJ68_9ACTN</name>
<evidence type="ECO:0000313" key="1">
    <source>
        <dbReference type="EMBL" id="GIE51536.1"/>
    </source>
</evidence>
<dbReference type="RefSeq" id="WP_203772169.1">
    <property type="nucleotide sequence ID" value="NZ_BAAAYJ010000099.1"/>
</dbReference>
<sequence>MGTIRARTTAFDFDLKTRDGESILEALRRSALPAQGFLLHDEDGGFLSLATVLSTGQRVNAFSLRNPDFGVLNPSVQVAGRDDAVAEIFAADGTDQKPTLVQFTRAEGIDYVYAAVSKVLHDYRHAHPEGGDIQIALSGGGDGRIVGECVGRYKTEHPDAAFHAVITANGFEDETEHLDSAIGIAKRFALPYTVFNEDDSAKKLGFANGFASALERYRDEFPDDEAEILATYWVQELNFAVARDAGRTGIIFGFNLEDVIAERLYQALTGRHLDPYPVRQAEGINLIAPLYRIPKKLIDALDVTNSMRNYERRQASVSYLRSAMYFLAYHVVERFPALAAAYADPTIVASASEEPPPWLIASPN</sequence>
<dbReference type="AlphaFoldDB" id="A0A919JJ68"/>
<dbReference type="Gene3D" id="3.40.50.620">
    <property type="entry name" value="HUPs"/>
    <property type="match status" value="1"/>
</dbReference>
<reference evidence="1" key="1">
    <citation type="submission" date="2021-01" db="EMBL/GenBank/DDBJ databases">
        <title>Whole genome shotgun sequence of Actinoplanes nipponensis NBRC 14063.</title>
        <authorList>
            <person name="Komaki H."/>
            <person name="Tamura T."/>
        </authorList>
    </citation>
    <scope>NUCLEOTIDE SEQUENCE</scope>
    <source>
        <strain evidence="1">NBRC 14063</strain>
    </source>
</reference>
<dbReference type="InterPro" id="IPR014729">
    <property type="entry name" value="Rossmann-like_a/b/a_fold"/>
</dbReference>
<protein>
    <submittedName>
        <fullName evidence="1">Uncharacterized protein</fullName>
    </submittedName>
</protein>
<proteinExistence type="predicted"/>